<reference evidence="1 2" key="1">
    <citation type="submission" date="2017-10" db="EMBL/GenBank/DDBJ databases">
        <title>Comparative genomics in systemic dimorphic fungi from Ajellomycetaceae.</title>
        <authorList>
            <person name="Munoz J.F."/>
            <person name="Mcewen J.G."/>
            <person name="Clay O.K."/>
            <person name="Cuomo C.A."/>
        </authorList>
    </citation>
    <scope>NUCLEOTIDE SEQUENCE [LARGE SCALE GENOMIC DNA]</scope>
    <source>
        <strain evidence="1 2">UAMH4076</strain>
    </source>
</reference>
<dbReference type="EMBL" id="PDND01000082">
    <property type="protein sequence ID" value="PGH32768.1"/>
    <property type="molecule type" value="Genomic_DNA"/>
</dbReference>
<dbReference type="Gene3D" id="3.60.21.10">
    <property type="match status" value="1"/>
</dbReference>
<comment type="caution">
    <text evidence="1">The sequence shown here is derived from an EMBL/GenBank/DDBJ whole genome shotgun (WGS) entry which is preliminary data.</text>
</comment>
<proteinExistence type="predicted"/>
<evidence type="ECO:0000313" key="2">
    <source>
        <dbReference type="Proteomes" id="UP000226031"/>
    </source>
</evidence>
<gene>
    <name evidence="1" type="ORF">GX50_04422</name>
</gene>
<dbReference type="VEuPathDB" id="FungiDB:EMCG_07292"/>
<dbReference type="AlphaFoldDB" id="A0A2B7ZHX3"/>
<protein>
    <submittedName>
        <fullName evidence="1">Uncharacterized protein</fullName>
    </submittedName>
</protein>
<dbReference type="Proteomes" id="UP000226031">
    <property type="component" value="Unassembled WGS sequence"/>
</dbReference>
<sequence length="108" mass="11826">MGIMPLDEGTYQFTLKNGTSLTVYASSLTLSPGDWGFQHNPNTGHHFAIGKGVDLVMTHRPPKGIMDYTVTHRKAGCDVLISWEPLHEADHSCIALATSMKARAQKNC</sequence>
<dbReference type="InterPro" id="IPR029052">
    <property type="entry name" value="Metallo-depent_PP-like"/>
</dbReference>
<name>A0A2B7ZHX3_9EURO</name>
<accession>A0A2B7ZHX3</accession>
<evidence type="ECO:0000313" key="1">
    <source>
        <dbReference type="EMBL" id="PGH32768.1"/>
    </source>
</evidence>
<organism evidence="1 2">
    <name type="scientific">[Emmonsia] crescens</name>
    <dbReference type="NCBI Taxonomy" id="73230"/>
    <lineage>
        <taxon>Eukaryota</taxon>
        <taxon>Fungi</taxon>
        <taxon>Dikarya</taxon>
        <taxon>Ascomycota</taxon>
        <taxon>Pezizomycotina</taxon>
        <taxon>Eurotiomycetes</taxon>
        <taxon>Eurotiomycetidae</taxon>
        <taxon>Onygenales</taxon>
        <taxon>Ajellomycetaceae</taxon>
        <taxon>Emergomyces</taxon>
    </lineage>
</organism>
<keyword evidence="2" id="KW-1185">Reference proteome</keyword>